<sequence length="185" mass="19754">MEALVCAFSELRIREDAVSWAPGRTSHPDTPPNIYEGGLGAQQKQCPSAQGSKPKNFRLRHLRGLALYLPGHLQPAGQCESHWLGRLLAGGCLPQPEGLVWPLDLAQGTVGRGNSHHSALLEAQLPRDSRGNTASSSSMDPAKGAPSQSGPPEGLGLRPKRSWGAPEETTCPLCKRTRSGGLERL</sequence>
<dbReference type="PANTHER" id="PTHR37334">
    <property type="entry name" value="RGD1561796"/>
    <property type="match status" value="1"/>
</dbReference>
<reference evidence="2" key="2">
    <citation type="submission" date="2025-08" db="UniProtKB">
        <authorList>
            <consortium name="Ensembl"/>
        </authorList>
    </citation>
    <scope>IDENTIFICATION</scope>
</reference>
<dbReference type="Proteomes" id="UP000314981">
    <property type="component" value="Chromosome 25"/>
</dbReference>
<dbReference type="PANTHER" id="PTHR37334:SF1">
    <property type="entry name" value="RGD1561796"/>
    <property type="match status" value="1"/>
</dbReference>
<dbReference type="Ensembl" id="ENSBIXT00000053435.1">
    <property type="protein sequence ID" value="ENSBIXP00000026450.1"/>
    <property type="gene ID" value="ENSBIXG00000030013.1"/>
</dbReference>
<reference evidence="2" key="3">
    <citation type="submission" date="2025-09" db="UniProtKB">
        <authorList>
            <consortium name="Ensembl"/>
        </authorList>
    </citation>
    <scope>IDENTIFICATION</scope>
</reference>
<evidence type="ECO:0000256" key="1">
    <source>
        <dbReference type="SAM" id="MobiDB-lite"/>
    </source>
</evidence>
<organism evidence="2 3">
    <name type="scientific">Bos indicus x Bos taurus</name>
    <name type="common">Hybrid cattle</name>
    <dbReference type="NCBI Taxonomy" id="30522"/>
    <lineage>
        <taxon>Eukaryota</taxon>
        <taxon>Metazoa</taxon>
        <taxon>Chordata</taxon>
        <taxon>Craniata</taxon>
        <taxon>Vertebrata</taxon>
        <taxon>Euteleostomi</taxon>
        <taxon>Mammalia</taxon>
        <taxon>Eutheria</taxon>
        <taxon>Laurasiatheria</taxon>
        <taxon>Artiodactyla</taxon>
        <taxon>Ruminantia</taxon>
        <taxon>Pecora</taxon>
        <taxon>Bovidae</taxon>
        <taxon>Bovinae</taxon>
        <taxon>Bos</taxon>
    </lineage>
</organism>
<dbReference type="Pfam" id="PF15486">
    <property type="entry name" value="DUF4644"/>
    <property type="match status" value="1"/>
</dbReference>
<dbReference type="AlphaFoldDB" id="A0A4W2DQL8"/>
<dbReference type="STRING" id="30522.A0A4W2DQL8"/>
<reference evidence="2 3" key="1">
    <citation type="submission" date="2018-11" db="EMBL/GenBank/DDBJ databases">
        <title>Haplotype-resolved cattle genomes.</title>
        <authorList>
            <person name="Low W.Y."/>
            <person name="Tearle R."/>
            <person name="Bickhart D.M."/>
            <person name="Rosen B.D."/>
            <person name="Koren S."/>
            <person name="Rhie A."/>
            <person name="Hiendleder S."/>
            <person name="Phillippy A.M."/>
            <person name="Smith T.P.L."/>
            <person name="Williams J.L."/>
        </authorList>
    </citation>
    <scope>NUCLEOTIDE SEQUENCE [LARGE SCALE GENOMIC DNA]</scope>
</reference>
<evidence type="ECO:0000313" key="3">
    <source>
        <dbReference type="Proteomes" id="UP000314981"/>
    </source>
</evidence>
<accession>A0A4W2DQL8</accession>
<evidence type="ECO:0000313" key="2">
    <source>
        <dbReference type="Ensembl" id="ENSBIXP00000026450.1"/>
    </source>
</evidence>
<name>A0A4W2DQL8_BOBOX</name>
<dbReference type="InterPro" id="IPR027978">
    <property type="entry name" value="DUF4644"/>
</dbReference>
<protein>
    <submittedName>
        <fullName evidence="2">Uncharacterized protein</fullName>
    </submittedName>
</protein>
<dbReference type="OMA" id="MCKRTRP"/>
<keyword evidence="3" id="KW-1185">Reference proteome</keyword>
<proteinExistence type="predicted"/>
<feature type="region of interest" description="Disordered" evidence="1">
    <location>
        <begin position="123"/>
        <end position="185"/>
    </location>
</feature>